<dbReference type="InterPro" id="IPR031839">
    <property type="entry name" value="DUF5070"/>
</dbReference>
<dbReference type="EMBL" id="CP035278">
    <property type="protein sequence ID" value="QHP83488.1"/>
    <property type="molecule type" value="Genomic_DNA"/>
</dbReference>
<dbReference type="Gene3D" id="3.10.129.150">
    <property type="entry name" value="Domain of unknown function (DUF5070)"/>
    <property type="match status" value="1"/>
</dbReference>
<evidence type="ECO:0000313" key="2">
    <source>
        <dbReference type="Proteomes" id="UP000512184"/>
    </source>
</evidence>
<dbReference type="Pfam" id="PF16802">
    <property type="entry name" value="DUF5070"/>
    <property type="match status" value="1"/>
</dbReference>
<reference evidence="1" key="1">
    <citation type="submission" date="2019-01" db="EMBL/GenBank/DDBJ databases">
        <title>Whole genome sequencing and annotation enables comparative genome analysis that reveals unique features of the Chlamydia suis R19 Genome.</title>
        <authorList>
            <person name="Dimond Z.E."/>
        </authorList>
    </citation>
    <scope>NUCLEOTIDE SEQUENCE [LARGE SCALE GENOMIC DNA]</scope>
    <source>
        <strain evidence="1">R19</strain>
    </source>
</reference>
<name>A0ABX6IQS4_9CHLA</name>
<organism evidence="1 2">
    <name type="scientific">Chlamydia suis</name>
    <dbReference type="NCBI Taxonomy" id="83559"/>
    <lineage>
        <taxon>Bacteria</taxon>
        <taxon>Pseudomonadati</taxon>
        <taxon>Chlamydiota</taxon>
        <taxon>Chlamydiia</taxon>
        <taxon>Chlamydiales</taxon>
        <taxon>Chlamydiaceae</taxon>
        <taxon>Chlamydia/Chlamydophila group</taxon>
        <taxon>Chlamydia</taxon>
    </lineage>
</organism>
<gene>
    <name evidence="1" type="primary">hypothetical protein</name>
    <name evidence="1" type="ORF">Chls_613</name>
</gene>
<dbReference type="Proteomes" id="UP000512184">
    <property type="component" value="Chromosome"/>
</dbReference>
<sequence>MSMRAVLHLEHKRYFQNHGNILFEKIAPVSDCRKLEAELKLFLEEVAVAKDRLLQRWRENVFRSLPGVQAIVKKARLDKFAAELTHRSRVALVKDLWMLTEEEIRFSDCDCAILLRLSGEKVGWGLFFTGEYPSGVLEWDSGTSAIVLGFSSAGFPN</sequence>
<keyword evidence="2" id="KW-1185">Reference proteome</keyword>
<proteinExistence type="predicted"/>
<accession>A0ABX6IQS4</accession>
<protein>
    <submittedName>
        <fullName evidence="1">Uncharacterized protein</fullName>
    </submittedName>
</protein>
<evidence type="ECO:0000313" key="1">
    <source>
        <dbReference type="EMBL" id="QHP83488.1"/>
    </source>
</evidence>